<accession>A0ABT4DD77</accession>
<dbReference type="RefSeq" id="WP_268061592.1">
    <property type="nucleotide sequence ID" value="NZ_JAPQFJ010000011.1"/>
</dbReference>
<evidence type="ECO:0000313" key="2">
    <source>
        <dbReference type="Proteomes" id="UP001144612"/>
    </source>
</evidence>
<keyword evidence="2" id="KW-1185">Reference proteome</keyword>
<organism evidence="1 2">
    <name type="scientific">Clostridium brassicae</name>
    <dbReference type="NCBI Taxonomy" id="2999072"/>
    <lineage>
        <taxon>Bacteria</taxon>
        <taxon>Bacillati</taxon>
        <taxon>Bacillota</taxon>
        <taxon>Clostridia</taxon>
        <taxon>Eubacteriales</taxon>
        <taxon>Clostridiaceae</taxon>
        <taxon>Clostridium</taxon>
    </lineage>
</organism>
<protein>
    <submittedName>
        <fullName evidence="1">Uncharacterized protein</fullName>
    </submittedName>
</protein>
<proteinExistence type="predicted"/>
<reference evidence="1" key="1">
    <citation type="submission" date="2022-12" db="EMBL/GenBank/DDBJ databases">
        <title>Clostridium sp. nov., isolated from industrial wastewater.</title>
        <authorList>
            <person name="Jiayan W."/>
        </authorList>
    </citation>
    <scope>NUCLEOTIDE SEQUENCE</scope>
    <source>
        <strain evidence="1">ZC22-4</strain>
    </source>
</reference>
<sequence>MTMPLTLGKGLINSFDAAIIRPESPISIYSDPILLAKIPLTVQASKNLISLIATISWRKPTPFDTTVALRFNIYRNNITDENLIYTTVDSEANIAAFNGQTTTFIYVDKANNFMNCSINNKPVSYFLTVELEQSL</sequence>
<dbReference type="Proteomes" id="UP001144612">
    <property type="component" value="Unassembled WGS sequence"/>
</dbReference>
<name>A0ABT4DD77_9CLOT</name>
<evidence type="ECO:0000313" key="1">
    <source>
        <dbReference type="EMBL" id="MCY6959166.1"/>
    </source>
</evidence>
<gene>
    <name evidence="1" type="ORF">OW729_11175</name>
</gene>
<comment type="caution">
    <text evidence="1">The sequence shown here is derived from an EMBL/GenBank/DDBJ whole genome shotgun (WGS) entry which is preliminary data.</text>
</comment>
<dbReference type="EMBL" id="JAPQFJ010000011">
    <property type="protein sequence ID" value="MCY6959166.1"/>
    <property type="molecule type" value="Genomic_DNA"/>
</dbReference>